<evidence type="ECO:0000313" key="5">
    <source>
        <dbReference type="EMBL" id="KAL3715894.1"/>
    </source>
</evidence>
<organism evidence="5 6">
    <name type="scientific">Eucalyptus globulus</name>
    <name type="common">Tasmanian blue gum</name>
    <dbReference type="NCBI Taxonomy" id="34317"/>
    <lineage>
        <taxon>Eukaryota</taxon>
        <taxon>Viridiplantae</taxon>
        <taxon>Streptophyta</taxon>
        <taxon>Embryophyta</taxon>
        <taxon>Tracheophyta</taxon>
        <taxon>Spermatophyta</taxon>
        <taxon>Magnoliopsida</taxon>
        <taxon>eudicotyledons</taxon>
        <taxon>Gunneridae</taxon>
        <taxon>Pentapetalae</taxon>
        <taxon>rosids</taxon>
        <taxon>malvids</taxon>
        <taxon>Myrtales</taxon>
        <taxon>Myrtaceae</taxon>
        <taxon>Myrtoideae</taxon>
        <taxon>Eucalypteae</taxon>
        <taxon>Eucalyptus</taxon>
    </lineage>
</organism>
<evidence type="ECO:0000256" key="3">
    <source>
        <dbReference type="ARBA" id="ARBA00022821"/>
    </source>
</evidence>
<reference evidence="5 6" key="1">
    <citation type="submission" date="2024-11" db="EMBL/GenBank/DDBJ databases">
        <title>Chromosome-level genome assembly of Eucalyptus globulus Labill. provides insights into its genome evolution.</title>
        <authorList>
            <person name="Li X."/>
        </authorList>
    </citation>
    <scope>NUCLEOTIDE SEQUENCE [LARGE SCALE GENOMIC DNA]</scope>
    <source>
        <strain evidence="5">CL2024</strain>
        <tissue evidence="5">Fresh tender leaves</tissue>
    </source>
</reference>
<sequence>MADLFSMGEGVLKKIASLAVVEAVAIYGTLSCIEAKLSDAETQQGKNHCQQMWLDRLEDIFYDAEDLLDELECEAKRKKVISRYGGIKEKVSFSFSD</sequence>
<comment type="caution">
    <text evidence="5">The sequence shown here is derived from an EMBL/GenBank/DDBJ whole genome shotgun (WGS) entry which is preliminary data.</text>
</comment>
<keyword evidence="2" id="KW-0547">Nucleotide-binding</keyword>
<proteinExistence type="predicted"/>
<gene>
    <name evidence="5" type="ORF">ACJRO7_007622</name>
</gene>
<feature type="domain" description="Disease resistance N-terminal" evidence="4">
    <location>
        <begin position="28"/>
        <end position="83"/>
    </location>
</feature>
<dbReference type="EMBL" id="JBJKBG010000011">
    <property type="protein sequence ID" value="KAL3715894.1"/>
    <property type="molecule type" value="Genomic_DNA"/>
</dbReference>
<keyword evidence="1" id="KW-0677">Repeat</keyword>
<evidence type="ECO:0000256" key="1">
    <source>
        <dbReference type="ARBA" id="ARBA00022737"/>
    </source>
</evidence>
<dbReference type="AlphaFoldDB" id="A0ABD3IP68"/>
<evidence type="ECO:0000313" key="6">
    <source>
        <dbReference type="Proteomes" id="UP001634007"/>
    </source>
</evidence>
<dbReference type="GO" id="GO:0000166">
    <property type="term" value="F:nucleotide binding"/>
    <property type="evidence" value="ECO:0007669"/>
    <property type="project" value="UniProtKB-KW"/>
</dbReference>
<dbReference type="Gene3D" id="1.20.5.4130">
    <property type="match status" value="1"/>
</dbReference>
<protein>
    <recommendedName>
        <fullName evidence="4">Disease resistance N-terminal domain-containing protein</fullName>
    </recommendedName>
</protein>
<evidence type="ECO:0000256" key="2">
    <source>
        <dbReference type="ARBA" id="ARBA00022741"/>
    </source>
</evidence>
<name>A0ABD3IP68_EUCGL</name>
<dbReference type="Pfam" id="PF18052">
    <property type="entry name" value="Rx_N"/>
    <property type="match status" value="1"/>
</dbReference>
<dbReference type="GO" id="GO:0006952">
    <property type="term" value="P:defense response"/>
    <property type="evidence" value="ECO:0007669"/>
    <property type="project" value="UniProtKB-KW"/>
</dbReference>
<dbReference type="InterPro" id="IPR041118">
    <property type="entry name" value="Rx_N"/>
</dbReference>
<keyword evidence="3" id="KW-0611">Plant defense</keyword>
<dbReference type="Proteomes" id="UP001634007">
    <property type="component" value="Unassembled WGS sequence"/>
</dbReference>
<evidence type="ECO:0000259" key="4">
    <source>
        <dbReference type="Pfam" id="PF18052"/>
    </source>
</evidence>
<accession>A0ABD3IP68</accession>
<keyword evidence="6" id="KW-1185">Reference proteome</keyword>